<dbReference type="Proteomes" id="UP000294003">
    <property type="component" value="Unassembled WGS sequence"/>
</dbReference>
<dbReference type="Pfam" id="PF00023">
    <property type="entry name" value="Ank"/>
    <property type="match status" value="1"/>
</dbReference>
<dbReference type="EMBL" id="QJNS01000421">
    <property type="protein sequence ID" value="RYO77898.1"/>
    <property type="molecule type" value="Genomic_DNA"/>
</dbReference>
<organism evidence="3 4">
    <name type="scientific">Monosporascus cannonballus</name>
    <dbReference type="NCBI Taxonomy" id="155416"/>
    <lineage>
        <taxon>Eukaryota</taxon>
        <taxon>Fungi</taxon>
        <taxon>Dikarya</taxon>
        <taxon>Ascomycota</taxon>
        <taxon>Pezizomycotina</taxon>
        <taxon>Sordariomycetes</taxon>
        <taxon>Xylariomycetidae</taxon>
        <taxon>Xylariales</taxon>
        <taxon>Xylariales incertae sedis</taxon>
        <taxon>Monosporascus</taxon>
    </lineage>
</organism>
<evidence type="ECO:0000256" key="1">
    <source>
        <dbReference type="PROSITE-ProRule" id="PRU00023"/>
    </source>
</evidence>
<dbReference type="InterPro" id="IPR036770">
    <property type="entry name" value="Ankyrin_rpt-contain_sf"/>
</dbReference>
<name>A0ABY0GUM8_9PEZI</name>
<protein>
    <recommendedName>
        <fullName evidence="2">Heterokaryon incompatibility domain-containing protein</fullName>
    </recommendedName>
</protein>
<feature type="repeat" description="ANK" evidence="1">
    <location>
        <begin position="256"/>
        <end position="288"/>
    </location>
</feature>
<dbReference type="PROSITE" id="PS50088">
    <property type="entry name" value="ANK_REPEAT"/>
    <property type="match status" value="1"/>
</dbReference>
<gene>
    <name evidence="3" type="ORF">DL762_008975</name>
</gene>
<keyword evidence="1" id="KW-0040">ANK repeat</keyword>
<dbReference type="InterPro" id="IPR010730">
    <property type="entry name" value="HET"/>
</dbReference>
<dbReference type="PROSITE" id="PS50297">
    <property type="entry name" value="ANK_REP_REGION"/>
    <property type="match status" value="1"/>
</dbReference>
<proteinExistence type="predicted"/>
<accession>A0ABY0GUM8</accession>
<evidence type="ECO:0000259" key="2">
    <source>
        <dbReference type="Pfam" id="PF06985"/>
    </source>
</evidence>
<dbReference type="InterPro" id="IPR002110">
    <property type="entry name" value="Ankyrin_rpt"/>
</dbReference>
<evidence type="ECO:0000313" key="4">
    <source>
        <dbReference type="Proteomes" id="UP000294003"/>
    </source>
</evidence>
<dbReference type="Pfam" id="PF06985">
    <property type="entry name" value="HET"/>
    <property type="match status" value="1"/>
</dbReference>
<comment type="caution">
    <text evidence="3">The sequence shown here is derived from an EMBL/GenBank/DDBJ whole genome shotgun (WGS) entry which is preliminary data.</text>
</comment>
<evidence type="ECO:0000313" key="3">
    <source>
        <dbReference type="EMBL" id="RYO77898.1"/>
    </source>
</evidence>
<dbReference type="Gene3D" id="1.25.40.20">
    <property type="entry name" value="Ankyrin repeat-containing domain"/>
    <property type="match status" value="1"/>
</dbReference>
<dbReference type="PANTHER" id="PTHR33112:SF10">
    <property type="entry name" value="TOL"/>
    <property type="match status" value="1"/>
</dbReference>
<keyword evidence="4" id="KW-1185">Reference proteome</keyword>
<dbReference type="SUPFAM" id="SSF48403">
    <property type="entry name" value="Ankyrin repeat"/>
    <property type="match status" value="1"/>
</dbReference>
<dbReference type="SMART" id="SM00248">
    <property type="entry name" value="ANK"/>
    <property type="match status" value="1"/>
</dbReference>
<feature type="domain" description="Heterokaryon incompatibility" evidence="2">
    <location>
        <begin position="2"/>
        <end position="69"/>
    </location>
</feature>
<dbReference type="PANTHER" id="PTHR33112">
    <property type="entry name" value="DOMAIN PROTEIN, PUTATIVE-RELATED"/>
    <property type="match status" value="1"/>
</dbReference>
<reference evidence="3 4" key="1">
    <citation type="submission" date="2018-06" db="EMBL/GenBank/DDBJ databases">
        <title>Complete Genomes of Monosporascus.</title>
        <authorList>
            <person name="Robinson A.J."/>
            <person name="Natvig D.O."/>
        </authorList>
    </citation>
    <scope>NUCLEOTIDE SEQUENCE [LARGE SCALE GENOMIC DNA]</scope>
    <source>
        <strain evidence="3 4">CBS 609.92</strain>
    </source>
</reference>
<sequence>MTLSHRWGVVNEPPKLSKGNFKERQVGIVVSSVPKSFRDAIQIARRLGVGWLWIDSLCIIQDSEGGWREPIPQPPLPGFLWIYRVEFWSHWPRKIEDAELNQRGWVVQERDLAARKLHFTRTEVFWECIVMLASESVPDSPSKTAEPGYALIKPALMAVRRAPRKSRWTDGFDADHYTEDETGQVRSPLLRLRGRLFPESGEGHRGLPKDDFAHGIDGLRFVHTSLHIDEGDIAEAENLWNCGSSPSPLITAGDAEGETPLHWAAMTGNSDIFRSYLSHYADQNAALSSQNLQGKCL</sequence>